<dbReference type="InterPro" id="IPR012334">
    <property type="entry name" value="Pectin_lyas_fold"/>
</dbReference>
<feature type="non-terminal residue" evidence="2">
    <location>
        <position position="418"/>
    </location>
</feature>
<organism evidence="2">
    <name type="scientific">marine sediment metagenome</name>
    <dbReference type="NCBI Taxonomy" id="412755"/>
    <lineage>
        <taxon>unclassified sequences</taxon>
        <taxon>metagenomes</taxon>
        <taxon>ecological metagenomes</taxon>
    </lineage>
</organism>
<name>A0A0F9D4C9_9ZZZZ</name>
<comment type="caution">
    <text evidence="2">The sequence shown here is derived from an EMBL/GenBank/DDBJ whole genome shotgun (WGS) entry which is preliminary data.</text>
</comment>
<dbReference type="InterPro" id="IPR011050">
    <property type="entry name" value="Pectin_lyase_fold/virulence"/>
</dbReference>
<accession>A0A0F9D4C9</accession>
<dbReference type="Pfam" id="PF12708">
    <property type="entry name" value="Pect-lyase_RHGA_epim"/>
    <property type="match status" value="1"/>
</dbReference>
<dbReference type="EMBL" id="LAZR01043498">
    <property type="protein sequence ID" value="KKL06928.1"/>
    <property type="molecule type" value="Genomic_DNA"/>
</dbReference>
<dbReference type="SUPFAM" id="SSF51126">
    <property type="entry name" value="Pectin lyase-like"/>
    <property type="match status" value="1"/>
</dbReference>
<evidence type="ECO:0000259" key="1">
    <source>
        <dbReference type="Pfam" id="PF12708"/>
    </source>
</evidence>
<sequence>MASIPGVRFDITGASGSQGLLSPKSSWRAYILPRGGYASQDSTGTLLTFDSASVASRFAVNNWIQASLLVANIRQVSAVEGNSFSVSGAALTVNENDRIFLIGNTQPTVTGGSATYTIPDSIVRQRDDDGATLFTNSMITSNANGLIQFFSETTIYDCIIQDGNQSNQGSIVDIPVGAVGGVSTDLGGIFGTTVTLNAAIGVTGWATFGASVTIHGALGVTGTIVSGATLSAVAIHSKTEPFYNVKHPDYGALGDGSTDDTAAIQAAINGSSATGGIVFFPPGTYIINAPLVMNNSIILFGSGSQQDGASTLGTQIQAGGSWAGTALIIDQGASSVERGMAVRHMVLKGTATVTNGVLWDDGEYCTVEDVFCDTFQGAGVYLKTATGNVGFLRDVTAQNCVQATTLGSRIGAITTEWA</sequence>
<proteinExistence type="predicted"/>
<reference evidence="2" key="1">
    <citation type="journal article" date="2015" name="Nature">
        <title>Complex archaea that bridge the gap between prokaryotes and eukaryotes.</title>
        <authorList>
            <person name="Spang A."/>
            <person name="Saw J.H."/>
            <person name="Jorgensen S.L."/>
            <person name="Zaremba-Niedzwiedzka K."/>
            <person name="Martijn J."/>
            <person name="Lind A.E."/>
            <person name="van Eijk R."/>
            <person name="Schleper C."/>
            <person name="Guy L."/>
            <person name="Ettema T.J."/>
        </authorList>
    </citation>
    <scope>NUCLEOTIDE SEQUENCE</scope>
</reference>
<dbReference type="InterPro" id="IPR024535">
    <property type="entry name" value="RHGA/B-epi-like_pectate_lyase"/>
</dbReference>
<feature type="domain" description="Rhamnogalacturonase A/B/Epimerase-like pectate lyase" evidence="1">
    <location>
        <begin position="243"/>
        <end position="305"/>
    </location>
</feature>
<gene>
    <name evidence="2" type="ORF">LCGC14_2591120</name>
</gene>
<dbReference type="AlphaFoldDB" id="A0A0F9D4C9"/>
<protein>
    <recommendedName>
        <fullName evidence="1">Rhamnogalacturonase A/B/Epimerase-like pectate lyase domain-containing protein</fullName>
    </recommendedName>
</protein>
<evidence type="ECO:0000313" key="2">
    <source>
        <dbReference type="EMBL" id="KKL06928.1"/>
    </source>
</evidence>
<dbReference type="Gene3D" id="2.160.20.10">
    <property type="entry name" value="Single-stranded right-handed beta-helix, Pectin lyase-like"/>
    <property type="match status" value="1"/>
</dbReference>